<name>A0A432WFK2_9GAMM</name>
<reference evidence="12 13" key="1">
    <citation type="journal article" date="2011" name="Front. Microbiol.">
        <title>Genomic signatures of strain selection and enhancement in Bacillus atrophaeus var. globigii, a historical biowarfare simulant.</title>
        <authorList>
            <person name="Gibbons H.S."/>
            <person name="Broomall S.M."/>
            <person name="McNew L.A."/>
            <person name="Daligault H."/>
            <person name="Chapman C."/>
            <person name="Bruce D."/>
            <person name="Karavis M."/>
            <person name="Krepps M."/>
            <person name="McGregor P.A."/>
            <person name="Hong C."/>
            <person name="Park K.H."/>
            <person name="Akmal A."/>
            <person name="Feldman A."/>
            <person name="Lin J.S."/>
            <person name="Chang W.E."/>
            <person name="Higgs B.W."/>
            <person name="Demirev P."/>
            <person name="Lindquist J."/>
            <person name="Liem A."/>
            <person name="Fochler E."/>
            <person name="Read T.D."/>
            <person name="Tapia R."/>
            <person name="Johnson S."/>
            <person name="Bishop-Lilly K.A."/>
            <person name="Detter C."/>
            <person name="Han C."/>
            <person name="Sozhamannan S."/>
            <person name="Rosenzweig C.N."/>
            <person name="Skowronski E.W."/>
        </authorList>
    </citation>
    <scope>NUCLEOTIDE SEQUENCE [LARGE SCALE GENOMIC DNA]</scope>
    <source>
        <strain evidence="12 13">Y4G10-17</strain>
    </source>
</reference>
<dbReference type="Pfam" id="PF02416">
    <property type="entry name" value="TatA_B_E"/>
    <property type="match status" value="1"/>
</dbReference>
<keyword evidence="6 9" id="KW-1133">Transmembrane helix</keyword>
<evidence type="ECO:0000256" key="2">
    <source>
        <dbReference type="ARBA" id="ARBA00022448"/>
    </source>
</evidence>
<accession>A0A432WFK2</accession>
<evidence type="ECO:0000256" key="8">
    <source>
        <dbReference type="ARBA" id="ARBA00023136"/>
    </source>
</evidence>
<organism evidence="12 13">
    <name type="scientific">Aliidiomarina soli</name>
    <dbReference type="NCBI Taxonomy" id="1928574"/>
    <lineage>
        <taxon>Bacteria</taxon>
        <taxon>Pseudomonadati</taxon>
        <taxon>Pseudomonadota</taxon>
        <taxon>Gammaproteobacteria</taxon>
        <taxon>Alteromonadales</taxon>
        <taxon>Idiomarinaceae</taxon>
        <taxon>Aliidiomarina</taxon>
    </lineage>
</organism>
<dbReference type="GO" id="GO:0043953">
    <property type="term" value="P:protein transport by the Tat complex"/>
    <property type="evidence" value="ECO:0007669"/>
    <property type="project" value="UniProtKB-UniRule"/>
</dbReference>
<evidence type="ECO:0000313" key="12">
    <source>
        <dbReference type="EMBL" id="RUO32544.1"/>
    </source>
</evidence>
<comment type="similarity">
    <text evidence="9">Belongs to the TatB family.</text>
</comment>
<keyword evidence="4 9" id="KW-0812">Transmembrane</keyword>
<dbReference type="PANTHER" id="PTHR33162:SF1">
    <property type="entry name" value="SEC-INDEPENDENT PROTEIN TRANSLOCASE PROTEIN TATA, CHLOROPLASTIC"/>
    <property type="match status" value="1"/>
</dbReference>
<dbReference type="GO" id="GO:0033281">
    <property type="term" value="C:TAT protein transport complex"/>
    <property type="evidence" value="ECO:0007669"/>
    <property type="project" value="UniProtKB-UniRule"/>
</dbReference>
<comment type="subcellular location">
    <subcellularLocation>
        <location evidence="9">Cell membrane</location>
        <topology evidence="9">Single-pass membrane protein</topology>
    </subcellularLocation>
    <subcellularLocation>
        <location evidence="1">Membrane</location>
        <topology evidence="1">Single-pass membrane protein</topology>
    </subcellularLocation>
</comment>
<feature type="compositionally biased region" description="Basic and acidic residues" evidence="10">
    <location>
        <begin position="109"/>
        <end position="121"/>
    </location>
</feature>
<keyword evidence="13" id="KW-1185">Reference proteome</keyword>
<evidence type="ECO:0000256" key="5">
    <source>
        <dbReference type="ARBA" id="ARBA00022927"/>
    </source>
</evidence>
<evidence type="ECO:0000256" key="11">
    <source>
        <dbReference type="SAM" id="Phobius"/>
    </source>
</evidence>
<dbReference type="NCBIfam" id="TIGR01410">
    <property type="entry name" value="tatB"/>
    <property type="match status" value="1"/>
</dbReference>
<keyword evidence="7 9" id="KW-0811">Translocation</keyword>
<dbReference type="PANTHER" id="PTHR33162">
    <property type="entry name" value="SEC-INDEPENDENT PROTEIN TRANSLOCASE PROTEIN TATA, CHLOROPLASTIC"/>
    <property type="match status" value="1"/>
</dbReference>
<dbReference type="AlphaFoldDB" id="A0A432WFK2"/>
<dbReference type="Gene3D" id="1.20.5.3310">
    <property type="match status" value="1"/>
</dbReference>
<evidence type="ECO:0000256" key="6">
    <source>
        <dbReference type="ARBA" id="ARBA00022989"/>
    </source>
</evidence>
<dbReference type="HAMAP" id="MF_00237">
    <property type="entry name" value="TatB"/>
    <property type="match status" value="1"/>
</dbReference>
<evidence type="ECO:0000256" key="10">
    <source>
        <dbReference type="SAM" id="MobiDB-lite"/>
    </source>
</evidence>
<comment type="caution">
    <text evidence="12">The sequence shown here is derived from an EMBL/GenBank/DDBJ whole genome shotgun (WGS) entry which is preliminary data.</text>
</comment>
<dbReference type="GO" id="GO:0008320">
    <property type="term" value="F:protein transmembrane transporter activity"/>
    <property type="evidence" value="ECO:0007669"/>
    <property type="project" value="UniProtKB-UniRule"/>
</dbReference>
<evidence type="ECO:0000256" key="3">
    <source>
        <dbReference type="ARBA" id="ARBA00022475"/>
    </source>
</evidence>
<feature type="compositionally biased region" description="Basic and acidic residues" evidence="10">
    <location>
        <begin position="77"/>
        <end position="87"/>
    </location>
</feature>
<evidence type="ECO:0000256" key="7">
    <source>
        <dbReference type="ARBA" id="ARBA00023010"/>
    </source>
</evidence>
<protein>
    <recommendedName>
        <fullName evidence="9">Sec-independent protein translocase protein TatB</fullName>
    </recommendedName>
</protein>
<dbReference type="RefSeq" id="WP_126799312.1">
    <property type="nucleotide sequence ID" value="NZ_PIPO01000004.1"/>
</dbReference>
<dbReference type="Proteomes" id="UP000287823">
    <property type="component" value="Unassembled WGS sequence"/>
</dbReference>
<keyword evidence="8 9" id="KW-0472">Membrane</keyword>
<dbReference type="PRINTS" id="PR01506">
    <property type="entry name" value="TATBPROTEIN"/>
</dbReference>
<comment type="function">
    <text evidence="9">Part of the twin-arginine translocation (Tat) system that transports large folded proteins containing a characteristic twin-arginine motif in their signal peptide across membranes. Together with TatC, TatB is part of a receptor directly interacting with Tat signal peptides. TatB may form an oligomeric binding site that transiently accommodates folded Tat precursor proteins before their translocation.</text>
</comment>
<sequence length="121" mass="13837">MFDIGFWELLVVVLIGLIILGPERLPRAVRSVQQGLHKVRQFGSRMEAEINHELRVKELHDNLRKIEESDDLDNLPDDLKKSLDELQRAAASVNRPYAKPSESTDQEPANEKPGDKDNEPR</sequence>
<evidence type="ECO:0000256" key="4">
    <source>
        <dbReference type="ARBA" id="ARBA00022692"/>
    </source>
</evidence>
<evidence type="ECO:0000313" key="13">
    <source>
        <dbReference type="Proteomes" id="UP000287823"/>
    </source>
</evidence>
<evidence type="ECO:0000256" key="9">
    <source>
        <dbReference type="HAMAP-Rule" id="MF_00237"/>
    </source>
</evidence>
<proteinExistence type="inferred from homology"/>
<gene>
    <name evidence="9 12" type="primary">tatB</name>
    <name evidence="12" type="ORF">CWE14_10395</name>
</gene>
<keyword evidence="3 9" id="KW-1003">Cell membrane</keyword>
<comment type="subunit">
    <text evidence="9">The Tat system comprises two distinct complexes: a TatABC complex, containing multiple copies of TatA, TatB and TatC subunits, and a separate TatA complex, containing only TatA subunits. Substrates initially bind to the TatABC complex, which probably triggers association of the separate TatA complex to form the active translocon.</text>
</comment>
<evidence type="ECO:0000256" key="1">
    <source>
        <dbReference type="ARBA" id="ARBA00004167"/>
    </source>
</evidence>
<keyword evidence="5 9" id="KW-0653">Protein transport</keyword>
<keyword evidence="2 9" id="KW-0813">Transport</keyword>
<dbReference type="EMBL" id="PIPO01000004">
    <property type="protein sequence ID" value="RUO32544.1"/>
    <property type="molecule type" value="Genomic_DNA"/>
</dbReference>
<dbReference type="InterPro" id="IPR018448">
    <property type="entry name" value="TatB"/>
</dbReference>
<feature type="transmembrane region" description="Helical" evidence="11">
    <location>
        <begin position="6"/>
        <end position="22"/>
    </location>
</feature>
<feature type="region of interest" description="Disordered" evidence="10">
    <location>
        <begin position="68"/>
        <end position="121"/>
    </location>
</feature>
<dbReference type="InterPro" id="IPR003369">
    <property type="entry name" value="TatA/B/E"/>
</dbReference>